<accession>A0A645HCP5</accession>
<name>A0A645HCP5_9ZZZZ</name>
<evidence type="ECO:0000313" key="1">
    <source>
        <dbReference type="EMBL" id="MPN36801.1"/>
    </source>
</evidence>
<reference evidence="1" key="1">
    <citation type="submission" date="2019-08" db="EMBL/GenBank/DDBJ databases">
        <authorList>
            <person name="Kucharzyk K."/>
            <person name="Murdoch R.W."/>
            <person name="Higgins S."/>
            <person name="Loffler F."/>
        </authorList>
    </citation>
    <scope>NUCLEOTIDE SEQUENCE</scope>
</reference>
<dbReference type="EMBL" id="VSSQ01091149">
    <property type="protein sequence ID" value="MPN36801.1"/>
    <property type="molecule type" value="Genomic_DNA"/>
</dbReference>
<comment type="caution">
    <text evidence="1">The sequence shown here is derived from an EMBL/GenBank/DDBJ whole genome shotgun (WGS) entry which is preliminary data.</text>
</comment>
<sequence>MNYKLFRSNITDLNVADVLSSKIDFSKLDKEQAYDISAEFYNKDLKEEILDENVSYEIKKKHYTFIKCIRDLFEINNIKINKFYLMGTVTELMENEIYFTVLKTNFKSKSNTIWPCKEIFIFEDSKNKLDDLLFSNQISEEDYESNLELLKDELNIYENEEELQYLN</sequence>
<proteinExistence type="predicted"/>
<gene>
    <name evidence="1" type="ORF">SDC9_184312</name>
</gene>
<dbReference type="AlphaFoldDB" id="A0A645HCP5"/>
<organism evidence="1">
    <name type="scientific">bioreactor metagenome</name>
    <dbReference type="NCBI Taxonomy" id="1076179"/>
    <lineage>
        <taxon>unclassified sequences</taxon>
        <taxon>metagenomes</taxon>
        <taxon>ecological metagenomes</taxon>
    </lineage>
</organism>
<protein>
    <submittedName>
        <fullName evidence="1">Uncharacterized protein</fullName>
    </submittedName>
</protein>